<keyword evidence="6" id="KW-0175">Coiled coil</keyword>
<dbReference type="Pfam" id="PF00520">
    <property type="entry name" value="Ion_trans"/>
    <property type="match status" value="1"/>
</dbReference>
<feature type="transmembrane region" description="Helical" evidence="8">
    <location>
        <begin position="153"/>
        <end position="175"/>
    </location>
</feature>
<dbReference type="PROSITE" id="PS50222">
    <property type="entry name" value="EF_HAND_2"/>
    <property type="match status" value="2"/>
</dbReference>
<evidence type="ECO:0000256" key="3">
    <source>
        <dbReference type="ARBA" id="ARBA00022837"/>
    </source>
</evidence>
<dbReference type="SUPFAM" id="SSF47473">
    <property type="entry name" value="EF-hand"/>
    <property type="match status" value="1"/>
</dbReference>
<reference evidence="10" key="1">
    <citation type="submission" date="2022-10" db="EMBL/GenBank/DDBJ databases">
        <authorList>
            <person name="Chen Y."/>
            <person name="Dougan E. K."/>
            <person name="Chan C."/>
            <person name="Rhodes N."/>
            <person name="Thang M."/>
        </authorList>
    </citation>
    <scope>NUCLEOTIDE SEQUENCE</scope>
</reference>
<dbReference type="GO" id="GO:0001518">
    <property type="term" value="C:voltage-gated sodium channel complex"/>
    <property type="evidence" value="ECO:0007669"/>
    <property type="project" value="TreeGrafter"/>
</dbReference>
<sequence>MLPVTPSPGLPGQPEQGGQSGPGILHRRASASFSSSNSSTSSENEHHETEGEDLAAQHAKNARRRVSLADEANLIAQAQAQVDAAEEAEVEKDPGCLKKVIGTRLVLREVVRTRPFLLTVALIITANAVYMGIEVDANSGIEVDSSQSVDQPAWAAVEIMFTFIFLVELTVRFIATIPVKRFFKSAWNLFDLLIVAVSIVDNILVIILRNTTEIGSFSVLRSLRLIRVIRVFRLLRVLGGLWKLVRGILNAAYTLIWTWVLLAVVIYIFSIVSTRLIGHAHRGDAYIEEYFGTVFRSMLTLFQATTTEGWADIAREVMKLQPWSAGFFILYLHVTTFAILNVMIAVIVESTLDEADQSKLKSAEKRLEDLRKAYEKIYKVFLDGDSDQDGVLTQQEFLEHLEQPKVSRYFEEIGIDPNEAEYLFTILDYDGSGSLDASEFVGGLLKVIGTAKAKDIMAVHCELRRSEKEGRQQISVLEQSIDRRIELVELGVDTLRDEVQALALAMGVSLGTRMSLRSMESIRRKLFAHRKAAPT</sequence>
<dbReference type="SMART" id="SM00054">
    <property type="entry name" value="EFh"/>
    <property type="match status" value="2"/>
</dbReference>
<evidence type="ECO:0000313" key="10">
    <source>
        <dbReference type="EMBL" id="CAI3981277.1"/>
    </source>
</evidence>
<dbReference type="PROSITE" id="PS00018">
    <property type="entry name" value="EF_HAND_1"/>
    <property type="match status" value="2"/>
</dbReference>
<dbReference type="EMBL" id="CAMXCT030000621">
    <property type="protein sequence ID" value="CAL4768589.1"/>
    <property type="molecule type" value="Genomic_DNA"/>
</dbReference>
<feature type="compositionally biased region" description="Low complexity" evidence="7">
    <location>
        <begin position="30"/>
        <end position="42"/>
    </location>
</feature>
<dbReference type="InterPro" id="IPR043203">
    <property type="entry name" value="VGCC_Ca_Na"/>
</dbReference>
<keyword evidence="3" id="KW-0106">Calcium</keyword>
<accession>A0A9P1FP58</accession>
<proteinExistence type="predicted"/>
<gene>
    <name evidence="10" type="ORF">C1SCF055_LOCUS9081</name>
</gene>
<dbReference type="InterPro" id="IPR018247">
    <property type="entry name" value="EF_Hand_1_Ca_BS"/>
</dbReference>
<dbReference type="InterPro" id="IPR002048">
    <property type="entry name" value="EF_hand_dom"/>
</dbReference>
<organism evidence="10">
    <name type="scientific">Cladocopium goreaui</name>
    <dbReference type="NCBI Taxonomy" id="2562237"/>
    <lineage>
        <taxon>Eukaryota</taxon>
        <taxon>Sar</taxon>
        <taxon>Alveolata</taxon>
        <taxon>Dinophyceae</taxon>
        <taxon>Suessiales</taxon>
        <taxon>Symbiodiniaceae</taxon>
        <taxon>Cladocopium</taxon>
    </lineage>
</organism>
<dbReference type="Proteomes" id="UP001152797">
    <property type="component" value="Unassembled WGS sequence"/>
</dbReference>
<dbReference type="SUPFAM" id="SSF81324">
    <property type="entry name" value="Voltage-gated potassium channels"/>
    <property type="match status" value="1"/>
</dbReference>
<evidence type="ECO:0000259" key="9">
    <source>
        <dbReference type="PROSITE" id="PS50222"/>
    </source>
</evidence>
<evidence type="ECO:0000256" key="4">
    <source>
        <dbReference type="ARBA" id="ARBA00022989"/>
    </source>
</evidence>
<feature type="transmembrane region" description="Helical" evidence="8">
    <location>
        <begin position="187"/>
        <end position="208"/>
    </location>
</feature>
<evidence type="ECO:0000313" key="11">
    <source>
        <dbReference type="EMBL" id="CAL4768589.1"/>
    </source>
</evidence>
<dbReference type="InterPro" id="IPR027359">
    <property type="entry name" value="Volt_channel_dom_sf"/>
</dbReference>
<keyword evidence="4 8" id="KW-1133">Transmembrane helix</keyword>
<evidence type="ECO:0000256" key="1">
    <source>
        <dbReference type="ARBA" id="ARBA00004141"/>
    </source>
</evidence>
<dbReference type="InterPro" id="IPR005821">
    <property type="entry name" value="Ion_trans_dom"/>
</dbReference>
<dbReference type="AlphaFoldDB" id="A0A9P1FP58"/>
<keyword evidence="12" id="KW-1185">Reference proteome</keyword>
<feature type="coiled-coil region" evidence="6">
    <location>
        <begin position="353"/>
        <end position="380"/>
    </location>
</feature>
<dbReference type="Gene3D" id="1.10.238.10">
    <property type="entry name" value="EF-hand"/>
    <property type="match status" value="1"/>
</dbReference>
<evidence type="ECO:0000256" key="8">
    <source>
        <dbReference type="SAM" id="Phobius"/>
    </source>
</evidence>
<dbReference type="OrthoDB" id="431647at2759"/>
<dbReference type="EMBL" id="CAMXCT020000621">
    <property type="protein sequence ID" value="CAL1134652.1"/>
    <property type="molecule type" value="Genomic_DNA"/>
</dbReference>
<feature type="domain" description="EF-hand" evidence="9">
    <location>
        <begin position="415"/>
        <end position="450"/>
    </location>
</feature>
<evidence type="ECO:0000256" key="2">
    <source>
        <dbReference type="ARBA" id="ARBA00022692"/>
    </source>
</evidence>
<feature type="transmembrane region" description="Helical" evidence="8">
    <location>
        <begin position="116"/>
        <end position="133"/>
    </location>
</feature>
<evidence type="ECO:0000256" key="6">
    <source>
        <dbReference type="SAM" id="Coils"/>
    </source>
</evidence>
<dbReference type="PANTHER" id="PTHR10037">
    <property type="entry name" value="VOLTAGE-GATED CATION CHANNEL CALCIUM AND SODIUM"/>
    <property type="match status" value="1"/>
</dbReference>
<dbReference type="GO" id="GO:0005248">
    <property type="term" value="F:voltage-gated sodium channel activity"/>
    <property type="evidence" value="ECO:0007669"/>
    <property type="project" value="TreeGrafter"/>
</dbReference>
<feature type="transmembrane region" description="Helical" evidence="8">
    <location>
        <begin position="325"/>
        <end position="348"/>
    </location>
</feature>
<dbReference type="Gene3D" id="1.20.120.350">
    <property type="entry name" value="Voltage-gated potassium channels. Chain C"/>
    <property type="match status" value="1"/>
</dbReference>
<dbReference type="GO" id="GO:0005509">
    <property type="term" value="F:calcium ion binding"/>
    <property type="evidence" value="ECO:0007669"/>
    <property type="project" value="InterPro"/>
</dbReference>
<evidence type="ECO:0000313" key="12">
    <source>
        <dbReference type="Proteomes" id="UP001152797"/>
    </source>
</evidence>
<keyword evidence="5 8" id="KW-0472">Membrane</keyword>
<comment type="subcellular location">
    <subcellularLocation>
        <location evidence="1">Membrane</location>
        <topology evidence="1">Multi-pass membrane protein</topology>
    </subcellularLocation>
</comment>
<evidence type="ECO:0000256" key="5">
    <source>
        <dbReference type="ARBA" id="ARBA00023136"/>
    </source>
</evidence>
<name>A0A9P1FP58_9DINO</name>
<keyword evidence="2 8" id="KW-0812">Transmembrane</keyword>
<dbReference type="EMBL" id="CAMXCT010000621">
    <property type="protein sequence ID" value="CAI3981277.1"/>
    <property type="molecule type" value="Genomic_DNA"/>
</dbReference>
<feature type="transmembrane region" description="Helical" evidence="8">
    <location>
        <begin position="251"/>
        <end position="272"/>
    </location>
</feature>
<protein>
    <submittedName>
        <fullName evidence="11">EF-hand domain-containing protein</fullName>
    </submittedName>
</protein>
<dbReference type="PANTHER" id="PTHR10037:SF62">
    <property type="entry name" value="SODIUM CHANNEL PROTEIN 60E"/>
    <property type="match status" value="1"/>
</dbReference>
<dbReference type="Gene3D" id="1.10.287.70">
    <property type="match status" value="1"/>
</dbReference>
<feature type="compositionally biased region" description="Pro residues" evidence="7">
    <location>
        <begin position="1"/>
        <end position="11"/>
    </location>
</feature>
<feature type="domain" description="EF-hand" evidence="9">
    <location>
        <begin position="372"/>
        <end position="407"/>
    </location>
</feature>
<evidence type="ECO:0000256" key="7">
    <source>
        <dbReference type="SAM" id="MobiDB-lite"/>
    </source>
</evidence>
<reference evidence="11 12" key="2">
    <citation type="submission" date="2024-05" db="EMBL/GenBank/DDBJ databases">
        <authorList>
            <person name="Chen Y."/>
            <person name="Shah S."/>
            <person name="Dougan E. K."/>
            <person name="Thang M."/>
            <person name="Chan C."/>
        </authorList>
    </citation>
    <scope>NUCLEOTIDE SEQUENCE [LARGE SCALE GENOMIC DNA]</scope>
</reference>
<feature type="region of interest" description="Disordered" evidence="7">
    <location>
        <begin position="1"/>
        <end position="62"/>
    </location>
</feature>
<dbReference type="InterPro" id="IPR011992">
    <property type="entry name" value="EF-hand-dom_pair"/>
</dbReference>
<comment type="caution">
    <text evidence="10">The sequence shown here is derived from an EMBL/GenBank/DDBJ whole genome shotgun (WGS) entry which is preliminary data.</text>
</comment>